<reference evidence="1" key="1">
    <citation type="submission" date="2019-02" db="EMBL/GenBank/DDBJ databases">
        <authorList>
            <person name="Gruber-Vodicka R. H."/>
            <person name="Seah K. B. B."/>
        </authorList>
    </citation>
    <scope>NUCLEOTIDE SEQUENCE</scope>
    <source>
        <strain evidence="1">BECK_BZ125</strain>
    </source>
</reference>
<proteinExistence type="predicted"/>
<protein>
    <submittedName>
        <fullName evidence="1">Uncharacterized protein</fullName>
    </submittedName>
</protein>
<sequence length="42" mass="4882">MLLCLLDFEFVSHKVETSSLFRAVIVLVLEFKESMRCAFICL</sequence>
<accession>A0A450YQQ6</accession>
<name>A0A450YQQ6_9GAMM</name>
<organism evidence="1">
    <name type="scientific">Candidatus Kentrum sp. TC</name>
    <dbReference type="NCBI Taxonomy" id="2126339"/>
    <lineage>
        <taxon>Bacteria</taxon>
        <taxon>Pseudomonadati</taxon>
        <taxon>Pseudomonadota</taxon>
        <taxon>Gammaproteobacteria</taxon>
        <taxon>Candidatus Kentrum</taxon>
    </lineage>
</organism>
<gene>
    <name evidence="1" type="ORF">BECKTC1821E_GA0114239_102916</name>
</gene>
<dbReference type="AlphaFoldDB" id="A0A450YQQ6"/>
<dbReference type="EMBL" id="CAADFT010000029">
    <property type="protein sequence ID" value="VFK43877.1"/>
    <property type="molecule type" value="Genomic_DNA"/>
</dbReference>
<evidence type="ECO:0000313" key="1">
    <source>
        <dbReference type="EMBL" id="VFK43877.1"/>
    </source>
</evidence>